<protein>
    <submittedName>
        <fullName evidence="2">Uncharacterized protein</fullName>
    </submittedName>
</protein>
<dbReference type="WBParaSite" id="JU765_v2.g9537.t1">
    <property type="protein sequence ID" value="JU765_v2.g9537.t1"/>
    <property type="gene ID" value="JU765_v2.g9537"/>
</dbReference>
<sequence length="179" mass="19970">MLYGWLFLILPLFCSAASTKPSIYIPKKADDKPRNTPIDFDGQKWKFKLTNATQLSAYFISKSPAAVSFDLSVSDPSKLTKHTKIEFDFGSGQKILFKIQQDPNGRSFIFYDEHDNNLFGSNELVLPITMFANGTIVFPDGGGKQIKTTLLFFDIGNSTFASGFTLTGTNIADFLEIHF</sequence>
<dbReference type="Proteomes" id="UP000887576">
    <property type="component" value="Unplaced"/>
</dbReference>
<evidence type="ECO:0000313" key="1">
    <source>
        <dbReference type="Proteomes" id="UP000887576"/>
    </source>
</evidence>
<reference evidence="2" key="1">
    <citation type="submission" date="2022-11" db="UniProtKB">
        <authorList>
            <consortium name="WormBaseParasite"/>
        </authorList>
    </citation>
    <scope>IDENTIFICATION</scope>
</reference>
<name>A0AC34RRD8_9BILA</name>
<evidence type="ECO:0000313" key="2">
    <source>
        <dbReference type="WBParaSite" id="JU765_v2.g9537.t1"/>
    </source>
</evidence>
<organism evidence="1 2">
    <name type="scientific">Panagrolaimus sp. JU765</name>
    <dbReference type="NCBI Taxonomy" id="591449"/>
    <lineage>
        <taxon>Eukaryota</taxon>
        <taxon>Metazoa</taxon>
        <taxon>Ecdysozoa</taxon>
        <taxon>Nematoda</taxon>
        <taxon>Chromadorea</taxon>
        <taxon>Rhabditida</taxon>
        <taxon>Tylenchina</taxon>
        <taxon>Panagrolaimomorpha</taxon>
        <taxon>Panagrolaimoidea</taxon>
        <taxon>Panagrolaimidae</taxon>
        <taxon>Panagrolaimus</taxon>
    </lineage>
</organism>
<accession>A0AC34RRD8</accession>
<proteinExistence type="predicted"/>